<gene>
    <name evidence="2" type="ORF">SAMN04488526_3602</name>
</gene>
<evidence type="ECO:0000313" key="2">
    <source>
        <dbReference type="EMBL" id="SEL81707.1"/>
    </source>
</evidence>
<organism evidence="2 3">
    <name type="scientific">Jannaschia helgolandensis</name>
    <dbReference type="NCBI Taxonomy" id="188906"/>
    <lineage>
        <taxon>Bacteria</taxon>
        <taxon>Pseudomonadati</taxon>
        <taxon>Pseudomonadota</taxon>
        <taxon>Alphaproteobacteria</taxon>
        <taxon>Rhodobacterales</taxon>
        <taxon>Roseobacteraceae</taxon>
        <taxon>Jannaschia</taxon>
    </lineage>
</organism>
<name>A0A1H7TCY7_9RHOB</name>
<accession>A0A1H7TCY7</accession>
<keyword evidence="1" id="KW-0472">Membrane</keyword>
<dbReference type="EMBL" id="FNZQ01000012">
    <property type="protein sequence ID" value="SEL81707.1"/>
    <property type="molecule type" value="Genomic_DNA"/>
</dbReference>
<proteinExistence type="predicted"/>
<protein>
    <submittedName>
        <fullName evidence="2">Uncharacterized protein</fullName>
    </submittedName>
</protein>
<keyword evidence="3" id="KW-1185">Reference proteome</keyword>
<keyword evidence="1" id="KW-0812">Transmembrane</keyword>
<sequence>MKIRYLEIQVTIFLLAELVLIFWTGEMTLTLFPLDKNKPLMLICFEALELEGRQKATRIYRSKGWWEPAKMIDLYPPEQQPNILLAAMVMIPSF</sequence>
<dbReference type="Proteomes" id="UP000199283">
    <property type="component" value="Unassembled WGS sequence"/>
</dbReference>
<feature type="transmembrane region" description="Helical" evidence="1">
    <location>
        <begin position="12"/>
        <end position="32"/>
    </location>
</feature>
<dbReference type="AlphaFoldDB" id="A0A1H7TCY7"/>
<reference evidence="2 3" key="1">
    <citation type="submission" date="2016-10" db="EMBL/GenBank/DDBJ databases">
        <authorList>
            <person name="de Groot N.N."/>
        </authorList>
    </citation>
    <scope>NUCLEOTIDE SEQUENCE [LARGE SCALE GENOMIC DNA]</scope>
    <source>
        <strain evidence="2 3">DSM 14858</strain>
    </source>
</reference>
<evidence type="ECO:0000256" key="1">
    <source>
        <dbReference type="SAM" id="Phobius"/>
    </source>
</evidence>
<keyword evidence="1" id="KW-1133">Transmembrane helix</keyword>
<evidence type="ECO:0000313" key="3">
    <source>
        <dbReference type="Proteomes" id="UP000199283"/>
    </source>
</evidence>